<dbReference type="EMBL" id="KI394979">
    <property type="protein sequence ID" value="ERM99845.1"/>
    <property type="molecule type" value="Genomic_DNA"/>
</dbReference>
<evidence type="ECO:0000313" key="5">
    <source>
        <dbReference type="Proteomes" id="UP000017836"/>
    </source>
</evidence>
<proteinExistence type="predicted"/>
<gene>
    <name evidence="4" type="ORF">AMTR_s00098p00100110</name>
</gene>
<dbReference type="Proteomes" id="UP000017836">
    <property type="component" value="Unassembled WGS sequence"/>
</dbReference>
<dbReference type="eggNOG" id="KOG2109">
    <property type="taxonomic scope" value="Eukaryota"/>
</dbReference>
<dbReference type="SUPFAM" id="SSF50978">
    <property type="entry name" value="WD40 repeat-like"/>
    <property type="match status" value="1"/>
</dbReference>
<protein>
    <submittedName>
        <fullName evidence="4">Uncharacterized protein</fullName>
    </submittedName>
</protein>
<accession>W1NX25</accession>
<reference evidence="5" key="1">
    <citation type="journal article" date="2013" name="Science">
        <title>The Amborella genome and the evolution of flowering plants.</title>
        <authorList>
            <consortium name="Amborella Genome Project"/>
        </authorList>
    </citation>
    <scope>NUCLEOTIDE SEQUENCE [LARGE SCALE GENOMIC DNA]</scope>
</reference>
<keyword evidence="5" id="KW-1185">Reference proteome</keyword>
<evidence type="ECO:0000256" key="1">
    <source>
        <dbReference type="ARBA" id="ARBA00004329"/>
    </source>
</evidence>
<comment type="subcellular location">
    <subcellularLocation>
        <location evidence="1">Preautophagosomal structure</location>
    </subcellularLocation>
</comment>
<dbReference type="GO" id="GO:0006914">
    <property type="term" value="P:autophagy"/>
    <property type="evidence" value="ECO:0007669"/>
    <property type="project" value="InterPro"/>
</dbReference>
<dbReference type="GO" id="GO:0000407">
    <property type="term" value="C:phagophore assembly site"/>
    <property type="evidence" value="ECO:0007669"/>
    <property type="project" value="UniProtKB-SubCell"/>
</dbReference>
<dbReference type="HOGENOM" id="CLU_003829_2_0_1"/>
<feature type="domain" description="BCAS3 WD40" evidence="3">
    <location>
        <begin position="19"/>
        <end position="407"/>
    </location>
</feature>
<dbReference type="SMART" id="SM00320">
    <property type="entry name" value="WD40"/>
    <property type="match status" value="3"/>
</dbReference>
<dbReference type="Pfam" id="PF21034">
    <property type="entry name" value="BCAS3_WD40"/>
    <property type="match status" value="1"/>
</dbReference>
<sequence length="700" mass="76580">MVRWAGFDKLECESGYTRRVLLLGYRTGFQVWDVEESNDVRELVSKQDGPVAFLQMLQKPLASIKSEDKFADVRPLLVVVGDASNNIQAGFGSACDGSASGYPELGNGNNIGPTVLQFYSVKSHSYVHALKFRSAVYSVRCSPRIVAIAQTAQVHCFDAATIESVYIVVSNPITSGCHGPGGLGMGYGPLAVGTRWLAYSGSPVIVNSNTGRVAPAPNPSAAPNGSLVVRYAKESSKQIAVGMVTLGDMGYKKLSKYCSDLLPDCSNSYRVVNSNCRSNGIVGHAIEAEHVGMVIIRDIISKSVVTQFRAHKNPISALCFDPSGTLLVTASVQGHNINIFRIMPPPLGDSPVFDLFPSYTHLYRLQRGFTNAVIQDISFSDDSRWIMISSSKGTSHLFAISPFGGNMGPQSNEATMVNSGHDGMFSFTRPGVRWPPTSCSSKHNHFVPGSPITLSAVSRIRNGNNGWRATVNGAAAAATGRVNNALSGAIASSFHDCNSGSYLDSRIKHHLLVFSPCGFVIEYGLRLTPGEERLKTVSDASGPGNIYESGQDQDMRLVIETLWKWNVSHRQNRAAEEENVDIYGESGDSYKLLPKGYKNSATVYPTNSGMPKRERLTSEEKHHLYISNAELQMHHAQTPIWVRPEMYFQVFLMDNVRMENLNDLYEEIEIERVPTRTIEARSKDLVPVIDSLPNSKFSGF</sequence>
<dbReference type="GO" id="GO:0042594">
    <property type="term" value="P:response to starvation"/>
    <property type="evidence" value="ECO:0000318"/>
    <property type="project" value="GO_Central"/>
</dbReference>
<feature type="domain" description="BCAS3" evidence="2">
    <location>
        <begin position="547"/>
        <end position="690"/>
    </location>
</feature>
<dbReference type="Gene3D" id="2.130.10.10">
    <property type="entry name" value="YVTN repeat-like/Quinoprotein amine dehydrogenase"/>
    <property type="match status" value="1"/>
</dbReference>
<dbReference type="PANTHER" id="PTHR13268">
    <property type="entry name" value="BREAST CARCINOMA AMPLIFIED SEQUENCE 3"/>
    <property type="match status" value="1"/>
</dbReference>
<dbReference type="InterPro" id="IPR015943">
    <property type="entry name" value="WD40/YVTN_repeat-like_dom_sf"/>
</dbReference>
<evidence type="ECO:0000313" key="4">
    <source>
        <dbReference type="EMBL" id="ERM99845.1"/>
    </source>
</evidence>
<dbReference type="PANTHER" id="PTHR13268:SF7">
    <property type="entry name" value="AUTOPHAGY-RELATED PROTEIN 18F"/>
    <property type="match status" value="1"/>
</dbReference>
<dbReference type="OMA" id="HMYISEV"/>
<evidence type="ECO:0000259" key="3">
    <source>
        <dbReference type="Pfam" id="PF21034"/>
    </source>
</evidence>
<dbReference type="InterPro" id="IPR036322">
    <property type="entry name" value="WD40_repeat_dom_sf"/>
</dbReference>
<dbReference type="InterPro" id="IPR045142">
    <property type="entry name" value="BCAS3-like"/>
</dbReference>
<dbReference type="Gramene" id="ERM99845">
    <property type="protein sequence ID" value="ERM99845"/>
    <property type="gene ID" value="AMTR_s00098p00100110"/>
</dbReference>
<dbReference type="AlphaFoldDB" id="W1NX25"/>
<organism evidence="4 5">
    <name type="scientific">Amborella trichopoda</name>
    <dbReference type="NCBI Taxonomy" id="13333"/>
    <lineage>
        <taxon>Eukaryota</taxon>
        <taxon>Viridiplantae</taxon>
        <taxon>Streptophyta</taxon>
        <taxon>Embryophyta</taxon>
        <taxon>Tracheophyta</taxon>
        <taxon>Spermatophyta</taxon>
        <taxon>Magnoliopsida</taxon>
        <taxon>Amborellales</taxon>
        <taxon>Amborellaceae</taxon>
        <taxon>Amborella</taxon>
    </lineage>
</organism>
<dbReference type="InterPro" id="IPR001680">
    <property type="entry name" value="WD40_rpt"/>
</dbReference>
<evidence type="ECO:0000259" key="2">
    <source>
        <dbReference type="Pfam" id="PF12490"/>
    </source>
</evidence>
<feature type="non-terminal residue" evidence="4">
    <location>
        <position position="700"/>
    </location>
</feature>
<dbReference type="GO" id="GO:0005737">
    <property type="term" value="C:cytoplasm"/>
    <property type="evidence" value="ECO:0000318"/>
    <property type="project" value="GO_Central"/>
</dbReference>
<dbReference type="Pfam" id="PF12490">
    <property type="entry name" value="BCAS3"/>
    <property type="match status" value="1"/>
</dbReference>
<name>W1NX25_AMBTC</name>
<dbReference type="InterPro" id="IPR022175">
    <property type="entry name" value="BCAS3_dom"/>
</dbReference>
<dbReference type="InterPro" id="IPR048382">
    <property type="entry name" value="BCAS3_WD40"/>
</dbReference>